<name>D3S1N6_FERPA</name>
<keyword evidence="4 6" id="KW-0676">Redox-active center</keyword>
<dbReference type="Pfam" id="PF00085">
    <property type="entry name" value="Thioredoxin"/>
    <property type="match status" value="1"/>
</dbReference>
<dbReference type="FunFam" id="3.40.30.10:FF:000001">
    <property type="entry name" value="Thioredoxin"/>
    <property type="match status" value="1"/>
</dbReference>
<dbReference type="PIRSF" id="PIRSF000077">
    <property type="entry name" value="Thioredoxin"/>
    <property type="match status" value="1"/>
</dbReference>
<evidence type="ECO:0000259" key="7">
    <source>
        <dbReference type="PROSITE" id="PS51352"/>
    </source>
</evidence>
<evidence type="ECO:0000256" key="3">
    <source>
        <dbReference type="ARBA" id="ARBA00023157"/>
    </source>
</evidence>
<dbReference type="InterPro" id="IPR005746">
    <property type="entry name" value="Thioredoxin"/>
</dbReference>
<evidence type="ECO:0000256" key="2">
    <source>
        <dbReference type="ARBA" id="ARBA00022982"/>
    </source>
</evidence>
<reference evidence="9" key="1">
    <citation type="submission" date="2010-02" db="EMBL/GenBank/DDBJ databases">
        <title>Complete sequence of Ferroglobus placidus DSM 10642.</title>
        <authorList>
            <consortium name="US DOE Joint Genome Institute"/>
            <person name="Lucas S."/>
            <person name="Copeland A."/>
            <person name="Lapidus A."/>
            <person name="Cheng J.-F."/>
            <person name="Bruce D."/>
            <person name="Goodwin L."/>
            <person name="Pitluck S."/>
            <person name="Saunders E."/>
            <person name="Brettin T."/>
            <person name="Detter J.C."/>
            <person name="Han C."/>
            <person name="Tapia R."/>
            <person name="Larimer F."/>
            <person name="Land M."/>
            <person name="Hauser L."/>
            <person name="Kyrpides N."/>
            <person name="Ivanova N."/>
            <person name="Holmes D."/>
            <person name="Lovley D."/>
            <person name="Kyrpides N."/>
            <person name="Anderson I.J."/>
            <person name="Woyke T."/>
        </authorList>
    </citation>
    <scope>NUCLEOTIDE SEQUENCE [LARGE SCALE GENOMIC DNA]</scope>
    <source>
        <strain evidence="9">DSM 10642 / AEDII12DO</strain>
    </source>
</reference>
<dbReference type="SUPFAM" id="SSF52833">
    <property type="entry name" value="Thioredoxin-like"/>
    <property type="match status" value="1"/>
</dbReference>
<dbReference type="InterPro" id="IPR036249">
    <property type="entry name" value="Thioredoxin-like_sf"/>
</dbReference>
<feature type="domain" description="Thioredoxin" evidence="7">
    <location>
        <begin position="1"/>
        <end position="103"/>
    </location>
</feature>
<dbReference type="PANTHER" id="PTHR45663:SF11">
    <property type="entry name" value="GEO12009P1"/>
    <property type="match status" value="1"/>
</dbReference>
<proteinExistence type="predicted"/>
<gene>
    <name evidence="8" type="ordered locus">Ferp_0156</name>
</gene>
<dbReference type="STRING" id="589924.Ferp_0156"/>
<dbReference type="InterPro" id="IPR013766">
    <property type="entry name" value="Thioredoxin_domain"/>
</dbReference>
<evidence type="ECO:0000256" key="5">
    <source>
        <dbReference type="PIRSR" id="PIRSR000077-1"/>
    </source>
</evidence>
<keyword evidence="1" id="KW-0813">Transport</keyword>
<reference evidence="8 9" key="2">
    <citation type="journal article" date="2011" name="Stand. Genomic Sci.">
        <title>Complete genome sequence of Ferroglobus placidus AEDII12DO.</title>
        <authorList>
            <person name="Anderson I."/>
            <person name="Risso C."/>
            <person name="Holmes D."/>
            <person name="Lucas S."/>
            <person name="Copeland A."/>
            <person name="Lapidus A."/>
            <person name="Cheng J.F."/>
            <person name="Bruce D."/>
            <person name="Goodwin L."/>
            <person name="Pitluck S."/>
            <person name="Saunders E."/>
            <person name="Brettin T."/>
            <person name="Detter J.C."/>
            <person name="Han C."/>
            <person name="Tapia R."/>
            <person name="Larimer F."/>
            <person name="Land M."/>
            <person name="Hauser L."/>
            <person name="Woyke T."/>
            <person name="Lovley D."/>
            <person name="Kyrpides N."/>
            <person name="Ivanova N."/>
        </authorList>
    </citation>
    <scope>NUCLEOTIDE SEQUENCE [LARGE SCALE GENOMIC DNA]</scope>
    <source>
        <strain evidence="9">DSM 10642 / AEDII12DO</strain>
    </source>
</reference>
<feature type="site" description="Contributes to redox potential value" evidence="5">
    <location>
        <position position="30"/>
    </location>
</feature>
<feature type="site" description="Contributes to redox potential value" evidence="5">
    <location>
        <position position="29"/>
    </location>
</feature>
<keyword evidence="2" id="KW-0249">Electron transport</keyword>
<protein>
    <submittedName>
        <fullName evidence="8">Thioredoxin</fullName>
    </submittedName>
</protein>
<evidence type="ECO:0000256" key="1">
    <source>
        <dbReference type="ARBA" id="ARBA00022448"/>
    </source>
</evidence>
<feature type="active site" description="Nucleophile" evidence="5">
    <location>
        <position position="31"/>
    </location>
</feature>
<dbReference type="PROSITE" id="PS51352">
    <property type="entry name" value="THIOREDOXIN_2"/>
    <property type="match status" value="1"/>
</dbReference>
<evidence type="ECO:0000256" key="6">
    <source>
        <dbReference type="PIRSR" id="PIRSR000077-4"/>
    </source>
</evidence>
<dbReference type="AlphaFoldDB" id="D3S1N6"/>
<dbReference type="eggNOG" id="arCOG01972">
    <property type="taxonomic scope" value="Archaea"/>
</dbReference>
<dbReference type="GO" id="GO:0005737">
    <property type="term" value="C:cytoplasm"/>
    <property type="evidence" value="ECO:0007669"/>
    <property type="project" value="TreeGrafter"/>
</dbReference>
<keyword evidence="9" id="KW-1185">Reference proteome</keyword>
<dbReference type="PRINTS" id="PR00421">
    <property type="entry name" value="THIOREDOXIN"/>
</dbReference>
<sequence length="110" mass="12822">MKVLNKENFYDEINKDKLVVVDFWAEWCMPCHMLAPVLEKLEKEFKDVEFAKLNTDENPEIAMQYGIFSIPTVLMFYKGEIVNSFVGAMPESVVRREIEKALEKVKNEGN</sequence>
<dbReference type="CDD" id="cd02947">
    <property type="entry name" value="TRX_family"/>
    <property type="match status" value="1"/>
</dbReference>
<evidence type="ECO:0000313" key="8">
    <source>
        <dbReference type="EMBL" id="ADC64343.1"/>
    </source>
</evidence>
<accession>D3S1N6</accession>
<dbReference type="EMBL" id="CP001899">
    <property type="protein sequence ID" value="ADC64343.1"/>
    <property type="molecule type" value="Genomic_DNA"/>
</dbReference>
<dbReference type="PaxDb" id="589924-Ferp_0156"/>
<dbReference type="KEGG" id="fpl:Ferp_0156"/>
<dbReference type="NCBIfam" id="TIGR01068">
    <property type="entry name" value="thioredoxin"/>
    <property type="match status" value="1"/>
</dbReference>
<dbReference type="HOGENOM" id="CLU_090389_10_4_2"/>
<dbReference type="Proteomes" id="UP000002613">
    <property type="component" value="Chromosome"/>
</dbReference>
<feature type="active site" description="Nucleophile" evidence="5">
    <location>
        <position position="28"/>
    </location>
</feature>
<keyword evidence="3 6" id="KW-1015">Disulfide bond</keyword>
<dbReference type="OrthoDB" id="35385at2157"/>
<dbReference type="GO" id="GO:0015035">
    <property type="term" value="F:protein-disulfide reductase activity"/>
    <property type="evidence" value="ECO:0007669"/>
    <property type="project" value="InterPro"/>
</dbReference>
<feature type="site" description="Deprotonates C-terminal active site Cys" evidence="5">
    <location>
        <position position="22"/>
    </location>
</feature>
<feature type="disulfide bond" description="Redox-active" evidence="6">
    <location>
        <begin position="28"/>
        <end position="31"/>
    </location>
</feature>
<organism evidence="8 9">
    <name type="scientific">Ferroglobus placidus (strain DSM 10642 / AEDII12DO)</name>
    <dbReference type="NCBI Taxonomy" id="589924"/>
    <lineage>
        <taxon>Archaea</taxon>
        <taxon>Methanobacteriati</taxon>
        <taxon>Methanobacteriota</taxon>
        <taxon>Archaeoglobi</taxon>
        <taxon>Archaeoglobales</taxon>
        <taxon>Archaeoglobaceae</taxon>
        <taxon>Ferroglobus</taxon>
    </lineage>
</organism>
<dbReference type="Gene3D" id="3.40.30.10">
    <property type="entry name" value="Glutaredoxin"/>
    <property type="match status" value="1"/>
</dbReference>
<evidence type="ECO:0000256" key="4">
    <source>
        <dbReference type="ARBA" id="ARBA00023284"/>
    </source>
</evidence>
<evidence type="ECO:0000313" key="9">
    <source>
        <dbReference type="Proteomes" id="UP000002613"/>
    </source>
</evidence>
<dbReference type="PANTHER" id="PTHR45663">
    <property type="entry name" value="GEO12009P1"/>
    <property type="match status" value="1"/>
</dbReference>